<sequence length="199" mass="21857">MPTASPTLRARLNVLSTQGPPNLQYFHRALPQCIFICAGQNNGGRTIVVTVNDEIQNFRAVVRPASAPVAGPAAFPVDDRSQGIRQEFNLVQNNANAPNTNANNIRQGVITAWQQTPANFANHANEQCMPLKVPGFTVKPRCLRCQGLFRYNIAHSIQLQNEEAGFRGRKGQPLNTLCFRNFGCAETIGHFYCVAAANH</sequence>
<protein>
    <submittedName>
        <fullName evidence="1">Uncharacterized protein</fullName>
    </submittedName>
</protein>
<reference evidence="1" key="1">
    <citation type="journal article" date="2023" name="Mol. Phylogenet. Evol.">
        <title>Genome-scale phylogeny and comparative genomics of the fungal order Sordariales.</title>
        <authorList>
            <person name="Hensen N."/>
            <person name="Bonometti L."/>
            <person name="Westerberg I."/>
            <person name="Brannstrom I.O."/>
            <person name="Guillou S."/>
            <person name="Cros-Aarteil S."/>
            <person name="Calhoun S."/>
            <person name="Haridas S."/>
            <person name="Kuo A."/>
            <person name="Mondo S."/>
            <person name="Pangilinan J."/>
            <person name="Riley R."/>
            <person name="LaButti K."/>
            <person name="Andreopoulos B."/>
            <person name="Lipzen A."/>
            <person name="Chen C."/>
            <person name="Yan M."/>
            <person name="Daum C."/>
            <person name="Ng V."/>
            <person name="Clum A."/>
            <person name="Steindorff A."/>
            <person name="Ohm R.A."/>
            <person name="Martin F."/>
            <person name="Silar P."/>
            <person name="Natvig D.O."/>
            <person name="Lalanne C."/>
            <person name="Gautier V."/>
            <person name="Ament-Velasquez S.L."/>
            <person name="Kruys A."/>
            <person name="Hutchinson M.I."/>
            <person name="Powell A.J."/>
            <person name="Barry K."/>
            <person name="Miller A.N."/>
            <person name="Grigoriev I.V."/>
            <person name="Debuchy R."/>
            <person name="Gladieux P."/>
            <person name="Hiltunen Thoren M."/>
            <person name="Johannesson H."/>
        </authorList>
    </citation>
    <scope>NUCLEOTIDE SEQUENCE</scope>
    <source>
        <strain evidence="1">CBS 958.72</strain>
    </source>
</reference>
<dbReference type="EMBL" id="JAULSN010000001">
    <property type="protein sequence ID" value="KAK3383323.1"/>
    <property type="molecule type" value="Genomic_DNA"/>
</dbReference>
<organism evidence="1 2">
    <name type="scientific">Lasiosphaeria ovina</name>
    <dbReference type="NCBI Taxonomy" id="92902"/>
    <lineage>
        <taxon>Eukaryota</taxon>
        <taxon>Fungi</taxon>
        <taxon>Dikarya</taxon>
        <taxon>Ascomycota</taxon>
        <taxon>Pezizomycotina</taxon>
        <taxon>Sordariomycetes</taxon>
        <taxon>Sordariomycetidae</taxon>
        <taxon>Sordariales</taxon>
        <taxon>Lasiosphaeriaceae</taxon>
        <taxon>Lasiosphaeria</taxon>
    </lineage>
</organism>
<gene>
    <name evidence="1" type="ORF">B0T24DRAFT_715245</name>
</gene>
<dbReference type="AlphaFoldDB" id="A0AAE0NKN4"/>
<evidence type="ECO:0000313" key="2">
    <source>
        <dbReference type="Proteomes" id="UP001287356"/>
    </source>
</evidence>
<reference evidence="1" key="2">
    <citation type="submission" date="2023-06" db="EMBL/GenBank/DDBJ databases">
        <authorList>
            <consortium name="Lawrence Berkeley National Laboratory"/>
            <person name="Haridas S."/>
            <person name="Hensen N."/>
            <person name="Bonometti L."/>
            <person name="Westerberg I."/>
            <person name="Brannstrom I.O."/>
            <person name="Guillou S."/>
            <person name="Cros-Aarteil S."/>
            <person name="Calhoun S."/>
            <person name="Kuo A."/>
            <person name="Mondo S."/>
            <person name="Pangilinan J."/>
            <person name="Riley R."/>
            <person name="Labutti K."/>
            <person name="Andreopoulos B."/>
            <person name="Lipzen A."/>
            <person name="Chen C."/>
            <person name="Yanf M."/>
            <person name="Daum C."/>
            <person name="Ng V."/>
            <person name="Clum A."/>
            <person name="Steindorff A."/>
            <person name="Ohm R."/>
            <person name="Martin F."/>
            <person name="Silar P."/>
            <person name="Natvig D."/>
            <person name="Lalanne C."/>
            <person name="Gautier V."/>
            <person name="Ament-Velasquez S.L."/>
            <person name="Kruys A."/>
            <person name="Hutchinson M.I."/>
            <person name="Powell A.J."/>
            <person name="Barry K."/>
            <person name="Miller A.N."/>
            <person name="Grigoriev I.V."/>
            <person name="Debuchy R."/>
            <person name="Gladieux P."/>
            <person name="Thoren M.H."/>
            <person name="Johannesson H."/>
        </authorList>
    </citation>
    <scope>NUCLEOTIDE SEQUENCE</scope>
    <source>
        <strain evidence="1">CBS 958.72</strain>
    </source>
</reference>
<evidence type="ECO:0000313" key="1">
    <source>
        <dbReference type="EMBL" id="KAK3383323.1"/>
    </source>
</evidence>
<accession>A0AAE0NKN4</accession>
<keyword evidence="2" id="KW-1185">Reference proteome</keyword>
<dbReference type="Proteomes" id="UP001287356">
    <property type="component" value="Unassembled WGS sequence"/>
</dbReference>
<proteinExistence type="predicted"/>
<name>A0AAE0NKN4_9PEZI</name>
<comment type="caution">
    <text evidence="1">The sequence shown here is derived from an EMBL/GenBank/DDBJ whole genome shotgun (WGS) entry which is preliminary data.</text>
</comment>